<gene>
    <name evidence="1" type="ORF">HW555_006484</name>
</gene>
<accession>A0A835GI49</accession>
<dbReference type="EMBL" id="JACKWZ010000097">
    <property type="protein sequence ID" value="KAF9416072.1"/>
    <property type="molecule type" value="Genomic_DNA"/>
</dbReference>
<proteinExistence type="predicted"/>
<dbReference type="AlphaFoldDB" id="A0A835GI49"/>
<keyword evidence="2" id="KW-1185">Reference proteome</keyword>
<protein>
    <recommendedName>
        <fullName evidence="3">DDE Tnp4 domain-containing protein</fullName>
    </recommendedName>
</protein>
<dbReference type="Proteomes" id="UP000648187">
    <property type="component" value="Unassembled WGS sequence"/>
</dbReference>
<name>A0A835GI49_SPOEX</name>
<evidence type="ECO:0008006" key="3">
    <source>
        <dbReference type="Google" id="ProtNLM"/>
    </source>
</evidence>
<comment type="caution">
    <text evidence="1">The sequence shown here is derived from an EMBL/GenBank/DDBJ whole genome shotgun (WGS) entry which is preliminary data.</text>
</comment>
<organism evidence="1 2">
    <name type="scientific">Spodoptera exigua</name>
    <name type="common">Beet armyworm</name>
    <name type="synonym">Noctua fulgens</name>
    <dbReference type="NCBI Taxonomy" id="7107"/>
    <lineage>
        <taxon>Eukaryota</taxon>
        <taxon>Metazoa</taxon>
        <taxon>Ecdysozoa</taxon>
        <taxon>Arthropoda</taxon>
        <taxon>Hexapoda</taxon>
        <taxon>Insecta</taxon>
        <taxon>Pterygota</taxon>
        <taxon>Neoptera</taxon>
        <taxon>Endopterygota</taxon>
        <taxon>Lepidoptera</taxon>
        <taxon>Glossata</taxon>
        <taxon>Ditrysia</taxon>
        <taxon>Noctuoidea</taxon>
        <taxon>Noctuidae</taxon>
        <taxon>Amphipyrinae</taxon>
        <taxon>Spodoptera</taxon>
    </lineage>
</organism>
<evidence type="ECO:0000313" key="2">
    <source>
        <dbReference type="Proteomes" id="UP000648187"/>
    </source>
</evidence>
<sequence>MESSPSSVIDMACDRIFSSEIKAGVDALRNDPADEMVSNVSMEADVPATEDEWKKIERGFNTRWNFPGAHGAIDGKHICIQAPPDCGRSNSIVLMAVVDDDYCFIYANIGANGRCSDGGVFQNCSIFRDLENNMYDSTKIVCSTFACKHFVQNSSSAGTKLVLHLASVSTGKAVRNFCKRTVQHTCARTCSLSRVSAEDSSVVNMNGQEKVVLCAAACVLLCSLLKKKRRKKPRCWVRPLLQRRNEETNKFLEEIKIDPLSGFKNFTRISCQDFELLVNATSPFIAKQDTNYRKCVPVSIRLAFTLRYLATGDSFASLMFLFKVSKELIARIVPETCKALISVLKENIKLITLKCCYLHNFLITQKSSSQLYTSAGCFDTENQITHCTIDGSWRRDASMANLLPLRHVGRRPPGDAKNIREEFAHYFQTDIGMVPWQETLAVRAQINVFSPVAEARLSSCTTGLYTSTRVHCLRVCAHKCIQMCANITRMFAHNLLLFALYFLDGRIGLEMNVSGWRYLRKGNIKNCFKGLLYMQMNFINSNNPRCLLGFLRDFSCPPDSQKLFLNPFSKCGESKITFSLCLETSIVPSENINRIK</sequence>
<evidence type="ECO:0000313" key="1">
    <source>
        <dbReference type="EMBL" id="KAF9416072.1"/>
    </source>
</evidence>
<reference evidence="1" key="1">
    <citation type="submission" date="2020-08" db="EMBL/GenBank/DDBJ databases">
        <title>Spodoptera exigua strain:BAW_Kor-Di-RS1 Genome sequencing and assembly.</title>
        <authorList>
            <person name="Kim J."/>
            <person name="Nam H.Y."/>
            <person name="Kwon M."/>
            <person name="Choi J.H."/>
            <person name="Cho S.R."/>
            <person name="Kim G.-H."/>
        </authorList>
    </citation>
    <scope>NUCLEOTIDE SEQUENCE</scope>
    <source>
        <strain evidence="1">BAW_Kor-Di-RS1</strain>
        <tissue evidence="1">Whole-body</tissue>
    </source>
</reference>